<organism evidence="9 10">
    <name type="scientific">Streptomyces hokutonensis</name>
    <dbReference type="NCBI Taxonomy" id="1306990"/>
    <lineage>
        <taxon>Bacteria</taxon>
        <taxon>Bacillati</taxon>
        <taxon>Actinomycetota</taxon>
        <taxon>Actinomycetes</taxon>
        <taxon>Kitasatosporales</taxon>
        <taxon>Streptomycetaceae</taxon>
        <taxon>Streptomyces</taxon>
    </lineage>
</organism>
<evidence type="ECO:0000256" key="5">
    <source>
        <dbReference type="ARBA" id="ARBA00023163"/>
    </source>
</evidence>
<keyword evidence="5 6" id="KW-0804">Transcription</keyword>
<gene>
    <name evidence="9" type="ORF">ACFYNQ_33250</name>
</gene>
<evidence type="ECO:0000256" key="1">
    <source>
        <dbReference type="ARBA" id="ARBA00010641"/>
    </source>
</evidence>
<dbReference type="PANTHER" id="PTHR43133">
    <property type="entry name" value="RNA POLYMERASE ECF-TYPE SIGMA FACTO"/>
    <property type="match status" value="1"/>
</dbReference>
<keyword evidence="2 6" id="KW-0805">Transcription regulation</keyword>
<evidence type="ECO:0000313" key="10">
    <source>
        <dbReference type="Proteomes" id="UP001601303"/>
    </source>
</evidence>
<dbReference type="InterPro" id="IPR039425">
    <property type="entry name" value="RNA_pol_sigma-70-like"/>
</dbReference>
<evidence type="ECO:0000256" key="2">
    <source>
        <dbReference type="ARBA" id="ARBA00023015"/>
    </source>
</evidence>
<dbReference type="InterPro" id="IPR013325">
    <property type="entry name" value="RNA_pol_sigma_r2"/>
</dbReference>
<dbReference type="InterPro" id="IPR013249">
    <property type="entry name" value="RNA_pol_sigma70_r4_t2"/>
</dbReference>
<dbReference type="EMBL" id="JBIAHM010000013">
    <property type="protein sequence ID" value="MFE9603420.1"/>
    <property type="molecule type" value="Genomic_DNA"/>
</dbReference>
<dbReference type="Pfam" id="PF08281">
    <property type="entry name" value="Sigma70_r4_2"/>
    <property type="match status" value="1"/>
</dbReference>
<evidence type="ECO:0000256" key="4">
    <source>
        <dbReference type="ARBA" id="ARBA00023125"/>
    </source>
</evidence>
<dbReference type="Pfam" id="PF04542">
    <property type="entry name" value="Sigma70_r2"/>
    <property type="match status" value="1"/>
</dbReference>
<dbReference type="Gene3D" id="1.10.10.10">
    <property type="entry name" value="Winged helix-like DNA-binding domain superfamily/Winged helix DNA-binding domain"/>
    <property type="match status" value="1"/>
</dbReference>
<reference evidence="9 10" key="1">
    <citation type="submission" date="2024-10" db="EMBL/GenBank/DDBJ databases">
        <title>The Natural Products Discovery Center: Release of the First 8490 Sequenced Strains for Exploring Actinobacteria Biosynthetic Diversity.</title>
        <authorList>
            <person name="Kalkreuter E."/>
            <person name="Kautsar S.A."/>
            <person name="Yang D."/>
            <person name="Bader C.D."/>
            <person name="Teijaro C.N."/>
            <person name="Fluegel L."/>
            <person name="Davis C.M."/>
            <person name="Simpson J.R."/>
            <person name="Lauterbach L."/>
            <person name="Steele A.D."/>
            <person name="Gui C."/>
            <person name="Meng S."/>
            <person name="Li G."/>
            <person name="Viehrig K."/>
            <person name="Ye F."/>
            <person name="Su P."/>
            <person name="Kiefer A.F."/>
            <person name="Nichols A."/>
            <person name="Cepeda A.J."/>
            <person name="Yan W."/>
            <person name="Fan B."/>
            <person name="Jiang Y."/>
            <person name="Adhikari A."/>
            <person name="Zheng C.-J."/>
            <person name="Schuster L."/>
            <person name="Cowan T.M."/>
            <person name="Smanski M.J."/>
            <person name="Chevrette M.G."/>
            <person name="De Carvalho L.P.S."/>
            <person name="Shen B."/>
        </authorList>
    </citation>
    <scope>NUCLEOTIDE SEQUENCE [LARGE SCALE GENOMIC DNA]</scope>
    <source>
        <strain evidence="9 10">NPDC006488</strain>
    </source>
</reference>
<evidence type="ECO:0000259" key="8">
    <source>
        <dbReference type="Pfam" id="PF08281"/>
    </source>
</evidence>
<keyword evidence="4 6" id="KW-0238">DNA-binding</keyword>
<dbReference type="Gene3D" id="1.10.1740.10">
    <property type="match status" value="1"/>
</dbReference>
<accession>A0ABW6MB97</accession>
<feature type="domain" description="RNA polymerase sigma factor 70 region 4 type 2" evidence="8">
    <location>
        <begin position="146"/>
        <end position="198"/>
    </location>
</feature>
<dbReference type="InterPro" id="IPR014284">
    <property type="entry name" value="RNA_pol_sigma-70_dom"/>
</dbReference>
<dbReference type="InterPro" id="IPR000838">
    <property type="entry name" value="RNA_pol_sigma70_ECF_CS"/>
</dbReference>
<evidence type="ECO:0000256" key="3">
    <source>
        <dbReference type="ARBA" id="ARBA00023082"/>
    </source>
</evidence>
<name>A0ABW6MB97_9ACTN</name>
<dbReference type="Proteomes" id="UP001601303">
    <property type="component" value="Unassembled WGS sequence"/>
</dbReference>
<keyword evidence="3 6" id="KW-0731">Sigma factor</keyword>
<feature type="domain" description="RNA polymerase sigma-70 region 2" evidence="7">
    <location>
        <begin position="44"/>
        <end position="112"/>
    </location>
</feature>
<dbReference type="PANTHER" id="PTHR43133:SF57">
    <property type="entry name" value="RNA POLYMERASE SIGMA-70 FACTOR"/>
    <property type="match status" value="1"/>
</dbReference>
<dbReference type="NCBIfam" id="TIGR02937">
    <property type="entry name" value="sigma70-ECF"/>
    <property type="match status" value="1"/>
</dbReference>
<evidence type="ECO:0000313" key="9">
    <source>
        <dbReference type="EMBL" id="MFE9603420.1"/>
    </source>
</evidence>
<dbReference type="InterPro" id="IPR013324">
    <property type="entry name" value="RNA_pol_sigma_r3/r4-like"/>
</dbReference>
<evidence type="ECO:0000259" key="7">
    <source>
        <dbReference type="Pfam" id="PF04542"/>
    </source>
</evidence>
<dbReference type="PROSITE" id="PS01063">
    <property type="entry name" value="SIGMA70_ECF"/>
    <property type="match status" value="1"/>
</dbReference>
<dbReference type="InterPro" id="IPR036388">
    <property type="entry name" value="WH-like_DNA-bd_sf"/>
</dbReference>
<dbReference type="RefSeq" id="WP_388112017.1">
    <property type="nucleotide sequence ID" value="NZ_JBIAHM010000013.1"/>
</dbReference>
<evidence type="ECO:0000256" key="6">
    <source>
        <dbReference type="RuleBase" id="RU000716"/>
    </source>
</evidence>
<proteinExistence type="inferred from homology"/>
<sequence>MSAQIRRETGPPRQRTENDMVDVIDAIDVIDRARAGDREAFAALYVDHHRCVYRYLLLRTRNRHLAEDLTQEVFVRALRHIDGFSWQGAAFTAWLFTIARNLHLDEVRTKRSRVETLVSELTDSDTHDRSAEFAALRALEAIENHEAVRTALHTLNVHERQCMEMRFIGEMSPEETACAMGRTVGAVKALTFRAMQKLRTASESGAAA</sequence>
<dbReference type="SUPFAM" id="SSF88659">
    <property type="entry name" value="Sigma3 and sigma4 domains of RNA polymerase sigma factors"/>
    <property type="match status" value="1"/>
</dbReference>
<dbReference type="SUPFAM" id="SSF88946">
    <property type="entry name" value="Sigma2 domain of RNA polymerase sigma factors"/>
    <property type="match status" value="1"/>
</dbReference>
<protein>
    <recommendedName>
        <fullName evidence="6">RNA polymerase sigma factor</fullName>
    </recommendedName>
</protein>
<comment type="caution">
    <text evidence="9">The sequence shown here is derived from an EMBL/GenBank/DDBJ whole genome shotgun (WGS) entry which is preliminary data.</text>
</comment>
<dbReference type="CDD" id="cd06171">
    <property type="entry name" value="Sigma70_r4"/>
    <property type="match status" value="1"/>
</dbReference>
<keyword evidence="10" id="KW-1185">Reference proteome</keyword>
<comment type="similarity">
    <text evidence="1 6">Belongs to the sigma-70 factor family. ECF subfamily.</text>
</comment>
<dbReference type="InterPro" id="IPR007627">
    <property type="entry name" value="RNA_pol_sigma70_r2"/>
</dbReference>